<dbReference type="RefSeq" id="WP_059635116.1">
    <property type="nucleotide sequence ID" value="NZ_JBGRUR010000013.1"/>
</dbReference>
<proteinExistence type="predicted"/>
<accession>A0A117XHK9</accession>
<reference evidence="1 2" key="1">
    <citation type="submission" date="2015-11" db="EMBL/GenBank/DDBJ databases">
        <title>Expanding the genomic diversity of Burkholderia species for the development of highly accurate diagnostics.</title>
        <authorList>
            <person name="Sahl J."/>
            <person name="Keim P."/>
            <person name="Wagner D."/>
        </authorList>
    </citation>
    <scope>NUCLEOTIDE SEQUENCE [LARGE SCALE GENOMIC DNA]</scope>
    <source>
        <strain evidence="1 2">RF32-BP4</strain>
    </source>
</reference>
<dbReference type="AlphaFoldDB" id="A0A117XHK9"/>
<dbReference type="EMBL" id="LOTN01000044">
    <property type="protein sequence ID" value="KUZ86938.1"/>
    <property type="molecule type" value="Genomic_DNA"/>
</dbReference>
<dbReference type="Proteomes" id="UP000065521">
    <property type="component" value="Unassembled WGS sequence"/>
</dbReference>
<gene>
    <name evidence="1" type="ORF">WI38_00395</name>
</gene>
<organism evidence="1 2">
    <name type="scientific">Burkholderia ubonensis</name>
    <dbReference type="NCBI Taxonomy" id="101571"/>
    <lineage>
        <taxon>Bacteria</taxon>
        <taxon>Pseudomonadati</taxon>
        <taxon>Pseudomonadota</taxon>
        <taxon>Betaproteobacteria</taxon>
        <taxon>Burkholderiales</taxon>
        <taxon>Burkholderiaceae</taxon>
        <taxon>Burkholderia</taxon>
        <taxon>Burkholderia cepacia complex</taxon>
    </lineage>
</organism>
<sequence length="96" mass="9842">MSHATFRSESGYRATYQTDATACAAPAERAPAAGSPAAGSPALPDTLALVALARDAGMLVTLDATIGRERYESVTGSIATLARFAQALQLAMREAA</sequence>
<protein>
    <submittedName>
        <fullName evidence="1">Uncharacterized protein</fullName>
    </submittedName>
</protein>
<name>A0A117XHK9_9BURK</name>
<evidence type="ECO:0000313" key="1">
    <source>
        <dbReference type="EMBL" id="KUZ86938.1"/>
    </source>
</evidence>
<evidence type="ECO:0000313" key="2">
    <source>
        <dbReference type="Proteomes" id="UP000065521"/>
    </source>
</evidence>
<comment type="caution">
    <text evidence="1">The sequence shown here is derived from an EMBL/GenBank/DDBJ whole genome shotgun (WGS) entry which is preliminary data.</text>
</comment>